<organism evidence="1 2">
    <name type="scientific">Handroanthus impetiginosus</name>
    <dbReference type="NCBI Taxonomy" id="429701"/>
    <lineage>
        <taxon>Eukaryota</taxon>
        <taxon>Viridiplantae</taxon>
        <taxon>Streptophyta</taxon>
        <taxon>Embryophyta</taxon>
        <taxon>Tracheophyta</taxon>
        <taxon>Spermatophyta</taxon>
        <taxon>Magnoliopsida</taxon>
        <taxon>eudicotyledons</taxon>
        <taxon>Gunneridae</taxon>
        <taxon>Pentapetalae</taxon>
        <taxon>asterids</taxon>
        <taxon>lamiids</taxon>
        <taxon>Lamiales</taxon>
        <taxon>Bignoniaceae</taxon>
        <taxon>Crescentiina</taxon>
        <taxon>Tabebuia alliance</taxon>
        <taxon>Handroanthus</taxon>
    </lineage>
</organism>
<comment type="caution">
    <text evidence="1">The sequence shown here is derived from an EMBL/GenBank/DDBJ whole genome shotgun (WGS) entry which is preliminary data.</text>
</comment>
<proteinExistence type="predicted"/>
<sequence>MLVNLKILSDANHGSIMANPHAQRNGIKEKRPYTRLTERCRLPQQRWREALIQWNRVGVST</sequence>
<gene>
    <name evidence="1" type="ORF">CDL12_19392</name>
</gene>
<evidence type="ECO:0000313" key="2">
    <source>
        <dbReference type="Proteomes" id="UP000231279"/>
    </source>
</evidence>
<keyword evidence="2" id="KW-1185">Reference proteome</keyword>
<name>A0A2G9GRV7_9LAMI</name>
<accession>A0A2G9GRV7</accession>
<dbReference type="Proteomes" id="UP000231279">
    <property type="component" value="Unassembled WGS sequence"/>
</dbReference>
<dbReference type="AlphaFoldDB" id="A0A2G9GRV7"/>
<evidence type="ECO:0000313" key="1">
    <source>
        <dbReference type="EMBL" id="PIN08047.1"/>
    </source>
</evidence>
<dbReference type="EMBL" id="NKXS01003925">
    <property type="protein sequence ID" value="PIN08047.1"/>
    <property type="molecule type" value="Genomic_DNA"/>
</dbReference>
<protein>
    <submittedName>
        <fullName evidence="1">Uncharacterized protein</fullName>
    </submittedName>
</protein>
<reference evidence="2" key="1">
    <citation type="journal article" date="2018" name="Gigascience">
        <title>Genome assembly of the Pink Ipe (Handroanthus impetiginosus, Bignoniaceae), a highly valued, ecologically keystone Neotropical timber forest tree.</title>
        <authorList>
            <person name="Silva-Junior O.B."/>
            <person name="Grattapaglia D."/>
            <person name="Novaes E."/>
            <person name="Collevatti R.G."/>
        </authorList>
    </citation>
    <scope>NUCLEOTIDE SEQUENCE [LARGE SCALE GENOMIC DNA]</scope>
    <source>
        <strain evidence="2">cv. UFG-1</strain>
    </source>
</reference>